<accession>A0ACC0VM42</accession>
<sequence>MTSPVMEWPSGEADKTLWLLGISTSGLYSRIRTKNPSQHAPITRTKRPIEHSEDTAKRDRTNDTSLASTLEAHVVQRYCHVLKQGELKKLVELEGNSSVTTRYCDEPSCLNGFLKFGGGLFWEAEGFDDEELRRFFSSKVLIEEAKAMNPETLFSVETPSTLMTEEEFTRFVGRSNQRGAPVFATAPSVDQEALNSTLSASTAHVLSEQRREDTQAGEAAGRTVAEKIDDDELEDRRHRVRETFIEMAKKQYIFRVHPLYLKAPEPEPTDDVAASSMRGPSTDAPTHLNEAAASAK</sequence>
<proteinExistence type="predicted"/>
<comment type="caution">
    <text evidence="1">The sequence shown here is derived from an EMBL/GenBank/DDBJ whole genome shotgun (WGS) entry which is preliminary data.</text>
</comment>
<protein>
    <submittedName>
        <fullName evidence="1">Uncharacterized protein</fullName>
    </submittedName>
</protein>
<gene>
    <name evidence="1" type="ORF">PsorP6_003622</name>
</gene>
<evidence type="ECO:0000313" key="2">
    <source>
        <dbReference type="Proteomes" id="UP001163321"/>
    </source>
</evidence>
<organism evidence="1 2">
    <name type="scientific">Peronosclerospora sorghi</name>
    <dbReference type="NCBI Taxonomy" id="230839"/>
    <lineage>
        <taxon>Eukaryota</taxon>
        <taxon>Sar</taxon>
        <taxon>Stramenopiles</taxon>
        <taxon>Oomycota</taxon>
        <taxon>Peronosporomycetes</taxon>
        <taxon>Peronosporales</taxon>
        <taxon>Peronosporaceae</taxon>
        <taxon>Peronosclerospora</taxon>
    </lineage>
</organism>
<dbReference type="Proteomes" id="UP001163321">
    <property type="component" value="Chromosome 8"/>
</dbReference>
<keyword evidence="2" id="KW-1185">Reference proteome</keyword>
<reference evidence="1 2" key="1">
    <citation type="journal article" date="2022" name="bioRxiv">
        <title>The genome of the oomycete Peronosclerospora sorghi, a cosmopolitan pathogen of maize and sorghum, is inflated with dispersed pseudogenes.</title>
        <authorList>
            <person name="Fletcher K."/>
            <person name="Martin F."/>
            <person name="Isakeit T."/>
            <person name="Cavanaugh K."/>
            <person name="Magill C."/>
            <person name="Michelmore R."/>
        </authorList>
    </citation>
    <scope>NUCLEOTIDE SEQUENCE [LARGE SCALE GENOMIC DNA]</scope>
    <source>
        <strain evidence="1">P6</strain>
    </source>
</reference>
<evidence type="ECO:0000313" key="1">
    <source>
        <dbReference type="EMBL" id="KAI9907397.1"/>
    </source>
</evidence>
<name>A0ACC0VM42_9STRA</name>
<dbReference type="EMBL" id="CM047587">
    <property type="protein sequence ID" value="KAI9907397.1"/>
    <property type="molecule type" value="Genomic_DNA"/>
</dbReference>